<evidence type="ECO:0000256" key="2">
    <source>
        <dbReference type="ARBA" id="ARBA00009212"/>
    </source>
</evidence>
<dbReference type="OrthoDB" id="371352at2"/>
<feature type="transmembrane region" description="Helical" evidence="9">
    <location>
        <begin position="55"/>
        <end position="78"/>
    </location>
</feature>
<dbReference type="AlphaFoldDB" id="A0A2S4JP38"/>
<keyword evidence="6 9" id="KW-1133">Transmembrane helix</keyword>
<dbReference type="Pfam" id="PF04066">
    <property type="entry name" value="MrpF_PhaF"/>
    <property type="match status" value="1"/>
</dbReference>
<sequence>MIALVLVLLCLCSLACLGRVLRGPTLLDRIAAGDAIGMMLVVALVLLSLLMERAIFLDIALVYGLLLFADLLVIARALEEKVPSPPESDRGGGAGDGHPGGAPLGEGSAP</sequence>
<comment type="similarity">
    <text evidence="2">Belongs to the CPA3 antiporters (TC 2.A.63) subunit F family.</text>
</comment>
<accession>A0A2S4JP38</accession>
<keyword evidence="3" id="KW-0813">Transport</keyword>
<organism evidence="10 11">
    <name type="scientific">Alkalispirochaeta sphaeroplastigenens</name>
    <dbReference type="NCBI Taxonomy" id="1187066"/>
    <lineage>
        <taxon>Bacteria</taxon>
        <taxon>Pseudomonadati</taxon>
        <taxon>Spirochaetota</taxon>
        <taxon>Spirochaetia</taxon>
        <taxon>Spirochaetales</taxon>
        <taxon>Spirochaetaceae</taxon>
        <taxon>Alkalispirochaeta</taxon>
    </lineage>
</organism>
<evidence type="ECO:0000256" key="5">
    <source>
        <dbReference type="ARBA" id="ARBA00022692"/>
    </source>
</evidence>
<name>A0A2S4JP38_9SPIO</name>
<dbReference type="PANTHER" id="PTHR34702">
    <property type="entry name" value="NA(+)/H(+) ANTIPORTER SUBUNIT F1"/>
    <property type="match status" value="1"/>
</dbReference>
<dbReference type="EMBL" id="LPWH01000067">
    <property type="protein sequence ID" value="POR01288.1"/>
    <property type="molecule type" value="Genomic_DNA"/>
</dbReference>
<keyword evidence="5 9" id="KW-0812">Transmembrane</keyword>
<keyword evidence="4" id="KW-1003">Cell membrane</keyword>
<proteinExistence type="inferred from homology"/>
<reference evidence="11" key="1">
    <citation type="submission" date="2015-12" db="EMBL/GenBank/DDBJ databases">
        <authorList>
            <person name="Lodha T.D."/>
            <person name="Chintalapati S."/>
            <person name="Chintalapati V.R."/>
            <person name="Sravanthi T."/>
        </authorList>
    </citation>
    <scope>NUCLEOTIDE SEQUENCE [LARGE SCALE GENOMIC DNA]</scope>
    <source>
        <strain evidence="11">JC133</strain>
    </source>
</reference>
<dbReference type="GO" id="GO:0005886">
    <property type="term" value="C:plasma membrane"/>
    <property type="evidence" value="ECO:0007669"/>
    <property type="project" value="UniProtKB-SubCell"/>
</dbReference>
<dbReference type="GO" id="GO:0015385">
    <property type="term" value="F:sodium:proton antiporter activity"/>
    <property type="evidence" value="ECO:0007669"/>
    <property type="project" value="TreeGrafter"/>
</dbReference>
<evidence type="ECO:0000256" key="4">
    <source>
        <dbReference type="ARBA" id="ARBA00022475"/>
    </source>
</evidence>
<evidence type="ECO:0000256" key="1">
    <source>
        <dbReference type="ARBA" id="ARBA00004651"/>
    </source>
</evidence>
<keyword evidence="7 9" id="KW-0472">Membrane</keyword>
<gene>
    <name evidence="10" type="ORF">AU468_08185</name>
</gene>
<evidence type="ECO:0000256" key="7">
    <source>
        <dbReference type="ARBA" id="ARBA00023136"/>
    </source>
</evidence>
<dbReference type="RefSeq" id="WP_103680290.1">
    <property type="nucleotide sequence ID" value="NZ_LPWH01000067.1"/>
</dbReference>
<comment type="caution">
    <text evidence="10">The sequence shown here is derived from an EMBL/GenBank/DDBJ whole genome shotgun (WGS) entry which is preliminary data.</text>
</comment>
<feature type="region of interest" description="Disordered" evidence="8">
    <location>
        <begin position="82"/>
        <end position="110"/>
    </location>
</feature>
<evidence type="ECO:0000313" key="10">
    <source>
        <dbReference type="EMBL" id="POR01288.1"/>
    </source>
</evidence>
<dbReference type="InterPro" id="IPR007208">
    <property type="entry name" value="MrpF/PhaF-like"/>
</dbReference>
<keyword evidence="11" id="KW-1185">Reference proteome</keyword>
<evidence type="ECO:0000256" key="9">
    <source>
        <dbReference type="SAM" id="Phobius"/>
    </source>
</evidence>
<feature type="compositionally biased region" description="Gly residues" evidence="8">
    <location>
        <begin position="91"/>
        <end position="104"/>
    </location>
</feature>
<dbReference type="Proteomes" id="UP000237350">
    <property type="component" value="Unassembled WGS sequence"/>
</dbReference>
<evidence type="ECO:0000256" key="8">
    <source>
        <dbReference type="SAM" id="MobiDB-lite"/>
    </source>
</evidence>
<comment type="subcellular location">
    <subcellularLocation>
        <location evidence="1">Cell membrane</location>
        <topology evidence="1">Multi-pass membrane protein</topology>
    </subcellularLocation>
</comment>
<evidence type="ECO:0000313" key="11">
    <source>
        <dbReference type="Proteomes" id="UP000237350"/>
    </source>
</evidence>
<protein>
    <submittedName>
        <fullName evidence="10">Sodium:proton antiporter</fullName>
    </submittedName>
</protein>
<evidence type="ECO:0000256" key="3">
    <source>
        <dbReference type="ARBA" id="ARBA00022448"/>
    </source>
</evidence>
<evidence type="ECO:0000256" key="6">
    <source>
        <dbReference type="ARBA" id="ARBA00022989"/>
    </source>
</evidence>
<dbReference type="PANTHER" id="PTHR34702:SF1">
    <property type="entry name" value="NA(+)_H(+) ANTIPORTER SUBUNIT F"/>
    <property type="match status" value="1"/>
</dbReference>
<feature type="transmembrane region" description="Helical" evidence="9">
    <location>
        <begin position="32"/>
        <end position="50"/>
    </location>
</feature>